<keyword evidence="10" id="KW-1185">Reference proteome</keyword>
<proteinExistence type="inferred from homology"/>
<dbReference type="RefSeq" id="XP_014543364.1">
    <property type="nucleotide sequence ID" value="XM_014687878.1"/>
</dbReference>
<dbReference type="PANTHER" id="PTHR43399:SF4">
    <property type="entry name" value="CELL WALL-ASSOCIATED PROTEASE"/>
    <property type="match status" value="1"/>
</dbReference>
<dbReference type="EMBL" id="CP058936">
    <property type="protein sequence ID" value="QLI72509.1"/>
    <property type="molecule type" value="Genomic_DNA"/>
</dbReference>
<dbReference type="GO" id="GO:0006508">
    <property type="term" value="P:proteolysis"/>
    <property type="evidence" value="ECO:0007669"/>
    <property type="project" value="UniProtKB-KW"/>
</dbReference>
<protein>
    <submittedName>
        <fullName evidence="9">PIII-type proteinase</fullName>
    </submittedName>
</protein>
<dbReference type="Gene3D" id="3.40.50.200">
    <property type="entry name" value="Peptidase S8/S53 domain"/>
    <property type="match status" value="1"/>
</dbReference>
<accession>A0A7D5ZC20</accession>
<dbReference type="InterPro" id="IPR023828">
    <property type="entry name" value="Peptidase_S8_Ser-AS"/>
</dbReference>
<keyword evidence="4" id="KW-0378">Hydrolase</keyword>
<dbReference type="KEGG" id="mbrn:26243541"/>
<dbReference type="GO" id="GO:0004252">
    <property type="term" value="F:serine-type endopeptidase activity"/>
    <property type="evidence" value="ECO:0007669"/>
    <property type="project" value="InterPro"/>
</dbReference>
<feature type="domain" description="C5a peptidase/Subtilisin-like protease SBT2-like Fn3-like" evidence="8">
    <location>
        <begin position="155"/>
        <end position="265"/>
    </location>
</feature>
<name>A0A7D5ZC20_9HYPO</name>
<evidence type="ECO:0000256" key="1">
    <source>
        <dbReference type="ARBA" id="ARBA00011073"/>
    </source>
</evidence>
<dbReference type="InterPro" id="IPR000209">
    <property type="entry name" value="Peptidase_S8/S53_dom"/>
</dbReference>
<dbReference type="OrthoDB" id="10256524at2759"/>
<evidence type="ECO:0000259" key="8">
    <source>
        <dbReference type="Pfam" id="PF06280"/>
    </source>
</evidence>
<comment type="caution">
    <text evidence="6">Lacks conserved residue(s) required for the propagation of feature annotation.</text>
</comment>
<sequence>MTDATVGEALVRALSAGMTVRVRQVGPHRITTGSIAKLSSYGPTYTLDIKPSVLAPGDDVRSTLYGGGYGGVAGTSFAAPLVAGIYALVGEARGTFDPAILDSVIMGTAEPQFSSHSHYSEGAHDFLSVAQQGADLVKSWEAAHATTLVAPASFAFNDTTNRVSSITLSIKNTADTTVQYQLTHISAKTLYTLDQNYTTRGTEEIDAPVQISLSEDTITLSSGESDTIIISASDPQGVDLERLPLWSGWIAINGSDSTRLTVPYLGLAGSLRGAPVFTPGIKSVLARGRFYEGNVGEGSTVLLRGPPDTTVQHTGLSRRSRARVILTHFVLALGSPEAQIYVVLLDICPDAEIKPIALELDLKRSCVPKTSIIQVGEFQTIGQIANSPFRYIGGRSMKELWDGSLSSGQFAPPGRYKLMARALSIQGDRNIPSDWQVAETTEFVVAYEGTGSAGSA</sequence>
<evidence type="ECO:0000256" key="6">
    <source>
        <dbReference type="PROSITE-ProRule" id="PRU01240"/>
    </source>
</evidence>
<gene>
    <name evidence="9" type="primary">prtP_1</name>
    <name evidence="9" type="ORF">G6M90_00g081250</name>
</gene>
<keyword evidence="2" id="KW-0645">Protease</keyword>
<dbReference type="PROSITE" id="PS00138">
    <property type="entry name" value="SUBTILASE_SER"/>
    <property type="match status" value="1"/>
</dbReference>
<dbReference type="PANTHER" id="PTHR43399">
    <property type="entry name" value="SUBTILISIN-RELATED"/>
    <property type="match status" value="1"/>
</dbReference>
<evidence type="ECO:0000256" key="4">
    <source>
        <dbReference type="ARBA" id="ARBA00022801"/>
    </source>
</evidence>
<dbReference type="InterPro" id="IPR036852">
    <property type="entry name" value="Peptidase_S8/S53_dom_sf"/>
</dbReference>
<dbReference type="InterPro" id="IPR051048">
    <property type="entry name" value="Peptidase_S8/S53_subtilisin"/>
</dbReference>
<dbReference type="GO" id="GO:0016020">
    <property type="term" value="C:membrane"/>
    <property type="evidence" value="ECO:0007669"/>
    <property type="project" value="InterPro"/>
</dbReference>
<dbReference type="Proteomes" id="UP000510686">
    <property type="component" value="Chromosome 5"/>
</dbReference>
<evidence type="ECO:0000313" key="9">
    <source>
        <dbReference type="EMBL" id="QLI72509.1"/>
    </source>
</evidence>
<feature type="domain" description="Peptidase S8/S53" evidence="7">
    <location>
        <begin position="31"/>
        <end position="119"/>
    </location>
</feature>
<dbReference type="Pfam" id="PF06280">
    <property type="entry name" value="fn3_5"/>
    <property type="match status" value="1"/>
</dbReference>
<comment type="similarity">
    <text evidence="1 6">Belongs to the peptidase S8 family.</text>
</comment>
<keyword evidence="3" id="KW-0732">Signal</keyword>
<dbReference type="AlphaFoldDB" id="A0A7D5ZC20"/>
<evidence type="ECO:0000256" key="2">
    <source>
        <dbReference type="ARBA" id="ARBA00022670"/>
    </source>
</evidence>
<dbReference type="PROSITE" id="PS51892">
    <property type="entry name" value="SUBTILASE"/>
    <property type="match status" value="1"/>
</dbReference>
<evidence type="ECO:0000256" key="5">
    <source>
        <dbReference type="ARBA" id="ARBA00022825"/>
    </source>
</evidence>
<dbReference type="InterPro" id="IPR010435">
    <property type="entry name" value="C5a/SBT2-like_Fn3"/>
</dbReference>
<keyword evidence="5" id="KW-0720">Serine protease</keyword>
<reference evidence="9 10" key="1">
    <citation type="submission" date="2020-07" db="EMBL/GenBank/DDBJ databases">
        <title>Telomere length de novo assembly of all 7 chromosomes of the fungus, Metarhizium brunneum, using a novel assembly pipeline.</title>
        <authorList>
            <person name="Saud z."/>
            <person name="Kortsinoglou A."/>
            <person name="Kouvelis V.N."/>
            <person name="Butt T.M."/>
        </authorList>
    </citation>
    <scope>NUCLEOTIDE SEQUENCE [LARGE SCALE GENOMIC DNA]</scope>
    <source>
        <strain evidence="9 10">4556</strain>
    </source>
</reference>
<dbReference type="Pfam" id="PF00082">
    <property type="entry name" value="Peptidase_S8"/>
    <property type="match status" value="1"/>
</dbReference>
<organism evidence="9 10">
    <name type="scientific">Metarhizium brunneum</name>
    <dbReference type="NCBI Taxonomy" id="500148"/>
    <lineage>
        <taxon>Eukaryota</taxon>
        <taxon>Fungi</taxon>
        <taxon>Dikarya</taxon>
        <taxon>Ascomycota</taxon>
        <taxon>Pezizomycotina</taxon>
        <taxon>Sordariomycetes</taxon>
        <taxon>Hypocreomycetidae</taxon>
        <taxon>Hypocreales</taxon>
        <taxon>Clavicipitaceae</taxon>
        <taxon>Metarhizium</taxon>
    </lineage>
</organism>
<evidence type="ECO:0000313" key="10">
    <source>
        <dbReference type="Proteomes" id="UP000510686"/>
    </source>
</evidence>
<dbReference type="SUPFAM" id="SSF52743">
    <property type="entry name" value="Subtilisin-like"/>
    <property type="match status" value="1"/>
</dbReference>
<evidence type="ECO:0000259" key="7">
    <source>
        <dbReference type="Pfam" id="PF00082"/>
    </source>
</evidence>
<evidence type="ECO:0000256" key="3">
    <source>
        <dbReference type="ARBA" id="ARBA00022729"/>
    </source>
</evidence>
<dbReference type="GeneID" id="26243541"/>